<keyword evidence="1" id="KW-0472">Membrane</keyword>
<dbReference type="Proteomes" id="UP000529795">
    <property type="component" value="Unassembled WGS sequence"/>
</dbReference>
<comment type="caution">
    <text evidence="2">The sequence shown here is derived from an EMBL/GenBank/DDBJ whole genome shotgun (WGS) entry which is preliminary data.</text>
</comment>
<evidence type="ECO:0000256" key="1">
    <source>
        <dbReference type="SAM" id="Phobius"/>
    </source>
</evidence>
<feature type="transmembrane region" description="Helical" evidence="1">
    <location>
        <begin position="315"/>
        <end position="338"/>
    </location>
</feature>
<dbReference type="InterPro" id="IPR022134">
    <property type="entry name" value="DUF3667"/>
</dbReference>
<dbReference type="EMBL" id="JACIEV010000008">
    <property type="protein sequence ID" value="MBB4154803.1"/>
    <property type="molecule type" value="Genomic_DNA"/>
</dbReference>
<feature type="transmembrane region" description="Helical" evidence="1">
    <location>
        <begin position="86"/>
        <end position="107"/>
    </location>
</feature>
<reference evidence="2 3" key="1">
    <citation type="submission" date="2020-08" db="EMBL/GenBank/DDBJ databases">
        <title>Genomic Encyclopedia of Type Strains, Phase IV (KMG-IV): sequencing the most valuable type-strain genomes for metagenomic binning, comparative biology and taxonomic classification.</title>
        <authorList>
            <person name="Goeker M."/>
        </authorList>
    </citation>
    <scope>NUCLEOTIDE SEQUENCE [LARGE SCALE GENOMIC DNA]</scope>
    <source>
        <strain evidence="2 3">YC6723</strain>
    </source>
</reference>
<protein>
    <recommendedName>
        <fullName evidence="4">DUF3667 domain-containing protein</fullName>
    </recommendedName>
</protein>
<keyword evidence="1" id="KW-0812">Transmembrane</keyword>
<feature type="transmembrane region" description="Helical" evidence="1">
    <location>
        <begin position="277"/>
        <end position="295"/>
    </location>
</feature>
<feature type="transmembrane region" description="Helical" evidence="1">
    <location>
        <begin position="250"/>
        <end position="271"/>
    </location>
</feature>
<accession>A0A840F699</accession>
<sequence>MTGEAIAGHGHEDGGACLNCGTTRVGDYCHACGQSGHIHRSMSAIGHDLAHGVFHFEGRALRTLPMLATRPGELTRRYIAGERARFVSPMALFLFIVFVLFTLLSILGAHLEAPALDGATAQQARIQMEQSLARNAAQTSTLATQRAAATDPAEIARLDGKLRELAAETRATQLAMTTADPSGWRKLGELKTGWKRLDKGLAKAVENPNLILYKLQSNAYKFAWALIPLSLPFMWLMFPFSRRFGMYDHAVFVTYSLCFMLLLVLAVSLFAQLPVGSGLYGLVITVAIIAAPIHMYKQLRGAYGCGRIGAFLRTLLLFVISTWVITVFTLLLVGLGLVG</sequence>
<keyword evidence="3" id="KW-1185">Reference proteome</keyword>
<keyword evidence="1" id="KW-1133">Transmembrane helix</keyword>
<evidence type="ECO:0000313" key="3">
    <source>
        <dbReference type="Proteomes" id="UP000529795"/>
    </source>
</evidence>
<dbReference type="Pfam" id="PF12412">
    <property type="entry name" value="DUF3667"/>
    <property type="match status" value="1"/>
</dbReference>
<dbReference type="AlphaFoldDB" id="A0A840F699"/>
<feature type="transmembrane region" description="Helical" evidence="1">
    <location>
        <begin position="219"/>
        <end position="238"/>
    </location>
</feature>
<name>A0A840F699_9SPHN</name>
<organism evidence="2 3">
    <name type="scientific">Sphingomonas jinjuensis</name>
    <dbReference type="NCBI Taxonomy" id="535907"/>
    <lineage>
        <taxon>Bacteria</taxon>
        <taxon>Pseudomonadati</taxon>
        <taxon>Pseudomonadota</taxon>
        <taxon>Alphaproteobacteria</taxon>
        <taxon>Sphingomonadales</taxon>
        <taxon>Sphingomonadaceae</taxon>
        <taxon>Sphingomonas</taxon>
    </lineage>
</organism>
<evidence type="ECO:0000313" key="2">
    <source>
        <dbReference type="EMBL" id="MBB4154803.1"/>
    </source>
</evidence>
<proteinExistence type="predicted"/>
<evidence type="ECO:0008006" key="4">
    <source>
        <dbReference type="Google" id="ProtNLM"/>
    </source>
</evidence>
<gene>
    <name evidence="2" type="ORF">GGQ80_002719</name>
</gene>